<dbReference type="PANTHER" id="PTHR25465">
    <property type="entry name" value="B-BOX DOMAIN CONTAINING"/>
    <property type="match status" value="1"/>
</dbReference>
<dbReference type="AlphaFoldDB" id="A0AAV1FD61"/>
<dbReference type="GO" id="GO:0008270">
    <property type="term" value="F:zinc ion binding"/>
    <property type="evidence" value="ECO:0007669"/>
    <property type="project" value="UniProtKB-KW"/>
</dbReference>
<dbReference type="EMBL" id="OY660869">
    <property type="protein sequence ID" value="CAJ1058983.1"/>
    <property type="molecule type" value="Genomic_DNA"/>
</dbReference>
<evidence type="ECO:0000256" key="2">
    <source>
        <dbReference type="ARBA" id="ARBA00022771"/>
    </source>
</evidence>
<evidence type="ECO:0000313" key="6">
    <source>
        <dbReference type="Proteomes" id="UP001178508"/>
    </source>
</evidence>
<dbReference type="Gene3D" id="2.60.120.920">
    <property type="match status" value="1"/>
</dbReference>
<dbReference type="InterPro" id="IPR003877">
    <property type="entry name" value="SPRY_dom"/>
</dbReference>
<dbReference type="InterPro" id="IPR003879">
    <property type="entry name" value="Butyrophylin_SPRY"/>
</dbReference>
<evidence type="ECO:0000259" key="4">
    <source>
        <dbReference type="PROSITE" id="PS50188"/>
    </source>
</evidence>
<reference evidence="5" key="1">
    <citation type="submission" date="2023-08" db="EMBL/GenBank/DDBJ databases">
        <authorList>
            <person name="Alioto T."/>
            <person name="Alioto T."/>
            <person name="Gomez Garrido J."/>
        </authorList>
    </citation>
    <scope>NUCLEOTIDE SEQUENCE</scope>
</reference>
<dbReference type="InterPro" id="IPR001870">
    <property type="entry name" value="B30.2/SPRY"/>
</dbReference>
<dbReference type="SMART" id="SM00449">
    <property type="entry name" value="SPRY"/>
    <property type="match status" value="1"/>
</dbReference>
<keyword evidence="3" id="KW-0862">Zinc</keyword>
<dbReference type="PANTHER" id="PTHR25465:SF5">
    <property type="entry name" value="E3 UBIQUITIN_ISG15 LIGASE TRIM25-RELATED"/>
    <property type="match status" value="1"/>
</dbReference>
<accession>A0AAV1FD61</accession>
<dbReference type="PRINTS" id="PR01407">
    <property type="entry name" value="BUTYPHLNCDUF"/>
</dbReference>
<dbReference type="PROSITE" id="PS50188">
    <property type="entry name" value="B302_SPRY"/>
    <property type="match status" value="1"/>
</dbReference>
<name>A0AAV1FD61_XYRNO</name>
<dbReference type="InterPro" id="IPR013320">
    <property type="entry name" value="ConA-like_dom_sf"/>
</dbReference>
<sequence>MVGLLFSHLNPQSKPKTLRVEPSGVQWLKPGLRKYSCKLTVDSNTVNGRIKLSDTNREWTHVEACQAYDDHLDRFNTPQMLCTDGLTGRCYWEVEWRGRAAISVSYRGISRKDELNNEFGKNDQSWSLICCDGDEVDYSVWHENKVKPITRPSLSSLIRSIRSPSCTVTHRVAVYLDHDAGTLSFYRVSSDTLIHLHTVNTTFTKPLYPGFGFTSRHRFVPGSSVSLCSL</sequence>
<organism evidence="5 6">
    <name type="scientific">Xyrichtys novacula</name>
    <name type="common">Pearly razorfish</name>
    <name type="synonym">Hemipteronotus novacula</name>
    <dbReference type="NCBI Taxonomy" id="13765"/>
    <lineage>
        <taxon>Eukaryota</taxon>
        <taxon>Metazoa</taxon>
        <taxon>Chordata</taxon>
        <taxon>Craniata</taxon>
        <taxon>Vertebrata</taxon>
        <taxon>Euteleostomi</taxon>
        <taxon>Actinopterygii</taxon>
        <taxon>Neopterygii</taxon>
        <taxon>Teleostei</taxon>
        <taxon>Neoteleostei</taxon>
        <taxon>Acanthomorphata</taxon>
        <taxon>Eupercaria</taxon>
        <taxon>Labriformes</taxon>
        <taxon>Labridae</taxon>
        <taxon>Xyrichtys</taxon>
    </lineage>
</organism>
<dbReference type="SUPFAM" id="SSF49899">
    <property type="entry name" value="Concanavalin A-like lectins/glucanases"/>
    <property type="match status" value="1"/>
</dbReference>
<feature type="domain" description="B30.2/SPRY" evidence="4">
    <location>
        <begin position="19"/>
        <end position="230"/>
    </location>
</feature>
<keyword evidence="1" id="KW-0479">Metal-binding</keyword>
<protein>
    <submittedName>
        <fullName evidence="5">Stonustoxin subunit alpha-like</fullName>
    </submittedName>
</protein>
<gene>
    <name evidence="5" type="ORF">XNOV1_A029026</name>
</gene>
<dbReference type="Pfam" id="PF00622">
    <property type="entry name" value="SPRY"/>
    <property type="match status" value="1"/>
</dbReference>
<dbReference type="Proteomes" id="UP001178508">
    <property type="component" value="Chromosome 6"/>
</dbReference>
<dbReference type="CDD" id="cd16040">
    <property type="entry name" value="SPRY_PRY_SNTX"/>
    <property type="match status" value="1"/>
</dbReference>
<dbReference type="InterPro" id="IPR051051">
    <property type="entry name" value="E3_ubiq-ligase_TRIM/RNF"/>
</dbReference>
<dbReference type="InterPro" id="IPR043136">
    <property type="entry name" value="B30.2/SPRY_sf"/>
</dbReference>
<evidence type="ECO:0000313" key="5">
    <source>
        <dbReference type="EMBL" id="CAJ1058983.1"/>
    </source>
</evidence>
<evidence type="ECO:0000256" key="3">
    <source>
        <dbReference type="ARBA" id="ARBA00022833"/>
    </source>
</evidence>
<evidence type="ECO:0000256" key="1">
    <source>
        <dbReference type="ARBA" id="ARBA00022723"/>
    </source>
</evidence>
<keyword evidence="2" id="KW-0863">Zinc-finger</keyword>
<keyword evidence="6" id="KW-1185">Reference proteome</keyword>
<proteinExistence type="predicted"/>